<feature type="binding site" evidence="8">
    <location>
        <begin position="31"/>
        <end position="36"/>
    </location>
    <ligand>
        <name>ATP</name>
        <dbReference type="ChEBI" id="CHEBI:30616"/>
    </ligand>
</feature>
<dbReference type="Pfam" id="PF11734">
    <property type="entry name" value="TilS_C"/>
    <property type="match status" value="1"/>
</dbReference>
<comment type="function">
    <text evidence="8">Ligates lysine onto the cytidine present at position 34 of the AUA codon-specific tRNA(Ile) that contains the anticodon CAU, in an ATP-dependent manner. Cytidine is converted to lysidine, thus changing the amino acid specificity of the tRNA from methionine to isoleucine.</text>
</comment>
<dbReference type="EC" id="6.3.4.19" evidence="8"/>
<dbReference type="InterPro" id="IPR012795">
    <property type="entry name" value="tRNA_Ile_lys_synt_N"/>
</dbReference>
<dbReference type="NCBIfam" id="TIGR02432">
    <property type="entry name" value="lysidine_TilS_N"/>
    <property type="match status" value="1"/>
</dbReference>
<comment type="domain">
    <text evidence="8">The N-terminal region contains the highly conserved SGGXDS motif, predicted to be a P-loop motif involved in ATP binding.</text>
</comment>
<dbReference type="GO" id="GO:0005737">
    <property type="term" value="C:cytoplasm"/>
    <property type="evidence" value="ECO:0007669"/>
    <property type="project" value="UniProtKB-SubCell"/>
</dbReference>
<dbReference type="KEGG" id="lgo:JCM16774_1010"/>
<keyword evidence="5 8" id="KW-0547">Nucleotide-binding</keyword>
<dbReference type="PANTHER" id="PTHR43033">
    <property type="entry name" value="TRNA(ILE)-LYSIDINE SYNTHASE-RELATED"/>
    <property type="match status" value="1"/>
</dbReference>
<dbReference type="GO" id="GO:0005524">
    <property type="term" value="F:ATP binding"/>
    <property type="evidence" value="ECO:0007669"/>
    <property type="project" value="UniProtKB-UniRule"/>
</dbReference>
<protein>
    <recommendedName>
        <fullName evidence="8">tRNA(Ile)-lysidine synthase</fullName>
        <ecNumber evidence="8">6.3.4.19</ecNumber>
    </recommendedName>
    <alternativeName>
        <fullName evidence="8">tRNA(Ile)-2-lysyl-cytidine synthase</fullName>
    </alternativeName>
    <alternativeName>
        <fullName evidence="8">tRNA(Ile)-lysidine synthetase</fullName>
    </alternativeName>
</protein>
<evidence type="ECO:0000256" key="2">
    <source>
        <dbReference type="ARBA" id="ARBA00022490"/>
    </source>
</evidence>
<evidence type="ECO:0000256" key="5">
    <source>
        <dbReference type="ARBA" id="ARBA00022741"/>
    </source>
</evidence>
<dbReference type="OrthoDB" id="9807403at2"/>
<dbReference type="SUPFAM" id="SSF56037">
    <property type="entry name" value="PheT/TilS domain"/>
    <property type="match status" value="1"/>
</dbReference>
<evidence type="ECO:0000256" key="8">
    <source>
        <dbReference type="HAMAP-Rule" id="MF_01161"/>
    </source>
</evidence>
<dbReference type="NCBIfam" id="TIGR02433">
    <property type="entry name" value="lysidine_TilS_C"/>
    <property type="match status" value="1"/>
</dbReference>
<dbReference type="PANTHER" id="PTHR43033:SF1">
    <property type="entry name" value="TRNA(ILE)-LYSIDINE SYNTHASE-RELATED"/>
    <property type="match status" value="1"/>
</dbReference>
<evidence type="ECO:0000259" key="9">
    <source>
        <dbReference type="SMART" id="SM00977"/>
    </source>
</evidence>
<feature type="domain" description="Lysidine-tRNA(Ile) synthetase C-terminal" evidence="9">
    <location>
        <begin position="360"/>
        <end position="429"/>
    </location>
</feature>
<evidence type="ECO:0000313" key="11">
    <source>
        <dbReference type="Proteomes" id="UP000321606"/>
    </source>
</evidence>
<dbReference type="SUPFAM" id="SSF52402">
    <property type="entry name" value="Adenine nucleotide alpha hydrolases-like"/>
    <property type="match status" value="1"/>
</dbReference>
<keyword evidence="4 8" id="KW-0819">tRNA processing</keyword>
<evidence type="ECO:0000256" key="7">
    <source>
        <dbReference type="ARBA" id="ARBA00048539"/>
    </source>
</evidence>
<dbReference type="InterPro" id="IPR011063">
    <property type="entry name" value="TilS/TtcA_N"/>
</dbReference>
<dbReference type="InterPro" id="IPR012796">
    <property type="entry name" value="Lysidine-tRNA-synth_C"/>
</dbReference>
<dbReference type="SMART" id="SM00977">
    <property type="entry name" value="TilS_C"/>
    <property type="match status" value="1"/>
</dbReference>
<name>A0A510J9T4_9FUSO</name>
<reference evidence="10 11" key="1">
    <citation type="submission" date="2019-07" db="EMBL/GenBank/DDBJ databases">
        <title>Complete Genome Sequence of Leptotrichia goodfellowii Strain JCM 16774.</title>
        <authorList>
            <person name="Watanabe S."/>
            <person name="Cui L."/>
        </authorList>
    </citation>
    <scope>NUCLEOTIDE SEQUENCE [LARGE SCALE GENOMIC DNA]</scope>
    <source>
        <strain evidence="10 11">JCM16774</strain>
    </source>
</reference>
<keyword evidence="2 8" id="KW-0963">Cytoplasm</keyword>
<organism evidence="10 11">
    <name type="scientific">Pseudoleptotrichia goodfellowii</name>
    <dbReference type="NCBI Taxonomy" id="157692"/>
    <lineage>
        <taxon>Bacteria</taxon>
        <taxon>Fusobacteriati</taxon>
        <taxon>Fusobacteriota</taxon>
        <taxon>Fusobacteriia</taxon>
        <taxon>Fusobacteriales</taxon>
        <taxon>Leptotrichiaceae</taxon>
        <taxon>Pseudoleptotrichia</taxon>
    </lineage>
</organism>
<evidence type="ECO:0000313" key="10">
    <source>
        <dbReference type="EMBL" id="BBM36078.1"/>
    </source>
</evidence>
<dbReference type="Proteomes" id="UP000321606">
    <property type="component" value="Chromosome"/>
</dbReference>
<dbReference type="RefSeq" id="WP_026737481.1">
    <property type="nucleotide sequence ID" value="NZ_AP019822.1"/>
</dbReference>
<dbReference type="GO" id="GO:0032267">
    <property type="term" value="F:tRNA(Ile)-lysidine synthase activity"/>
    <property type="evidence" value="ECO:0007669"/>
    <property type="project" value="UniProtKB-EC"/>
</dbReference>
<evidence type="ECO:0000256" key="1">
    <source>
        <dbReference type="ARBA" id="ARBA00004496"/>
    </source>
</evidence>
<dbReference type="Pfam" id="PF01171">
    <property type="entry name" value="ATP_bind_3"/>
    <property type="match status" value="1"/>
</dbReference>
<comment type="subcellular location">
    <subcellularLocation>
        <location evidence="1 8">Cytoplasm</location>
    </subcellularLocation>
</comment>
<dbReference type="InterPro" id="IPR014729">
    <property type="entry name" value="Rossmann-like_a/b/a_fold"/>
</dbReference>
<keyword evidence="6 8" id="KW-0067">ATP-binding</keyword>
<dbReference type="InterPro" id="IPR012094">
    <property type="entry name" value="tRNA_Ile_lys_synt"/>
</dbReference>
<gene>
    <name evidence="8 10" type="primary">tilS</name>
    <name evidence="10" type="ORF">JCM16774_1010</name>
</gene>
<dbReference type="AlphaFoldDB" id="A0A510J9T4"/>
<evidence type="ECO:0000256" key="3">
    <source>
        <dbReference type="ARBA" id="ARBA00022598"/>
    </source>
</evidence>
<dbReference type="GO" id="GO:0006400">
    <property type="term" value="P:tRNA modification"/>
    <property type="evidence" value="ECO:0007669"/>
    <property type="project" value="UniProtKB-UniRule"/>
</dbReference>
<dbReference type="HAMAP" id="MF_01161">
    <property type="entry name" value="tRNA_Ile_lys_synt"/>
    <property type="match status" value="1"/>
</dbReference>
<accession>A0A510J9T4</accession>
<sequence>MFNFGKLKEKIYEIEKSNLIENGDKILLAFSGGPDSVFLYRVLSFFQEKYSLELALMYVNHNLRHDVEKDLEFVKRFSEENGVQLYTESVNVNDYSSKNRKSTELAARELRYSALTEKADDVGYDKIATGHNLDDNVETFIFRLLRGTSIKGLKGIPEKRENIIRPILSFEKKEILDCLKANNEEYIKDYTNEQNDYTRNYIRNDIFPMFLRINPNFRRKIDELISEIKNKENGENKKADFVKYLEENDIEINRRKINRIYSNIFDEEGNIDKKGTREFDLGQNRFLRKEYGNIEIVKKTEMSENQDNYIKILKINQSIEWYNYEVYLCDKSEINNQFFLRKNGIQYTFLEFSDTDHKEIIIRKRKEGDAILLSNLGHKKIKKILIDEKIPKQKRDEIPVIECKKTVGNSEINQILAVGDIKISEYLKKIKEEEINTIEKGKMILIIGRKNGR</sequence>
<evidence type="ECO:0000256" key="4">
    <source>
        <dbReference type="ARBA" id="ARBA00022694"/>
    </source>
</evidence>
<comment type="catalytic activity">
    <reaction evidence="7 8">
        <text>cytidine(34) in tRNA(Ile2) + L-lysine + ATP = lysidine(34) in tRNA(Ile2) + AMP + diphosphate + H(+)</text>
        <dbReference type="Rhea" id="RHEA:43744"/>
        <dbReference type="Rhea" id="RHEA-COMP:10625"/>
        <dbReference type="Rhea" id="RHEA-COMP:10670"/>
        <dbReference type="ChEBI" id="CHEBI:15378"/>
        <dbReference type="ChEBI" id="CHEBI:30616"/>
        <dbReference type="ChEBI" id="CHEBI:32551"/>
        <dbReference type="ChEBI" id="CHEBI:33019"/>
        <dbReference type="ChEBI" id="CHEBI:82748"/>
        <dbReference type="ChEBI" id="CHEBI:83665"/>
        <dbReference type="ChEBI" id="CHEBI:456215"/>
        <dbReference type="EC" id="6.3.4.19"/>
    </reaction>
</comment>
<dbReference type="Gene3D" id="3.40.50.620">
    <property type="entry name" value="HUPs"/>
    <property type="match status" value="1"/>
</dbReference>
<dbReference type="STRING" id="714315.GCA_000516535_01001"/>
<dbReference type="EMBL" id="AP019822">
    <property type="protein sequence ID" value="BBM36078.1"/>
    <property type="molecule type" value="Genomic_DNA"/>
</dbReference>
<dbReference type="CDD" id="cd01992">
    <property type="entry name" value="TilS_N"/>
    <property type="match status" value="1"/>
</dbReference>
<comment type="similarity">
    <text evidence="8">Belongs to the tRNA(Ile)-lysidine synthase family.</text>
</comment>
<proteinExistence type="inferred from homology"/>
<evidence type="ECO:0000256" key="6">
    <source>
        <dbReference type="ARBA" id="ARBA00022840"/>
    </source>
</evidence>
<keyword evidence="3 8" id="KW-0436">Ligase</keyword>